<evidence type="ECO:0000256" key="8">
    <source>
        <dbReference type="ARBA" id="ARBA00023125"/>
    </source>
</evidence>
<dbReference type="GO" id="GO:0000981">
    <property type="term" value="F:DNA-binding transcription factor activity, RNA polymerase II-specific"/>
    <property type="evidence" value="ECO:0000318"/>
    <property type="project" value="GO_Central"/>
</dbReference>
<dbReference type="PROSITE" id="PS50157">
    <property type="entry name" value="ZINC_FINGER_C2H2_2"/>
    <property type="match status" value="5"/>
</dbReference>
<dbReference type="CDD" id="cd07765">
    <property type="entry name" value="KRAB_A-box"/>
    <property type="match status" value="1"/>
</dbReference>
<dbReference type="CTD" id="108718340"/>
<gene>
    <name evidence="16 17" type="primary">zfp282l.S</name>
</gene>
<dbReference type="FunFam" id="3.30.160.60:FF:000495">
    <property type="entry name" value="zinc finger protein 668"/>
    <property type="match status" value="1"/>
</dbReference>
<dbReference type="InterPro" id="IPR036051">
    <property type="entry name" value="KRAB_dom_sf"/>
</dbReference>
<evidence type="ECO:0000256" key="9">
    <source>
        <dbReference type="ARBA" id="ARBA00023163"/>
    </source>
</evidence>
<dbReference type="InterPro" id="IPR001909">
    <property type="entry name" value="KRAB"/>
</dbReference>
<feature type="domain" description="C2H2-type" evidence="13">
    <location>
        <begin position="468"/>
        <end position="495"/>
    </location>
</feature>
<evidence type="ECO:0000256" key="1">
    <source>
        <dbReference type="ARBA" id="ARBA00004123"/>
    </source>
</evidence>
<organism evidence="15 16">
    <name type="scientific">Xenopus laevis</name>
    <name type="common">African clawed frog</name>
    <dbReference type="NCBI Taxonomy" id="8355"/>
    <lineage>
        <taxon>Eukaryota</taxon>
        <taxon>Metazoa</taxon>
        <taxon>Chordata</taxon>
        <taxon>Craniata</taxon>
        <taxon>Vertebrata</taxon>
        <taxon>Euteleostomi</taxon>
        <taxon>Amphibia</taxon>
        <taxon>Batrachia</taxon>
        <taxon>Anura</taxon>
        <taxon>Pipoidea</taxon>
        <taxon>Pipidae</taxon>
        <taxon>Xenopodinae</taxon>
        <taxon>Xenopus</taxon>
        <taxon>Xenopus</taxon>
    </lineage>
</organism>
<dbReference type="PANTHER" id="PTHR24381">
    <property type="entry name" value="ZINC FINGER PROTEIN"/>
    <property type="match status" value="1"/>
</dbReference>
<feature type="domain" description="C2H2-type" evidence="13">
    <location>
        <begin position="383"/>
        <end position="410"/>
    </location>
</feature>
<keyword evidence="9" id="KW-0804">Transcription</keyword>
<feature type="domain" description="C2H2-type" evidence="13">
    <location>
        <begin position="355"/>
        <end position="382"/>
    </location>
</feature>
<dbReference type="GO" id="GO:0008270">
    <property type="term" value="F:zinc ion binding"/>
    <property type="evidence" value="ECO:0007669"/>
    <property type="project" value="UniProtKB-KW"/>
</dbReference>
<dbReference type="Proteomes" id="UP000186698">
    <property type="component" value="Chromosome 5S"/>
</dbReference>
<keyword evidence="8" id="KW-0238">DNA-binding</keyword>
<dbReference type="InterPro" id="IPR036236">
    <property type="entry name" value="Znf_C2H2_sf"/>
</dbReference>
<evidence type="ECO:0000256" key="12">
    <source>
        <dbReference type="SAM" id="MobiDB-lite"/>
    </source>
</evidence>
<dbReference type="InterPro" id="IPR013087">
    <property type="entry name" value="Znf_C2H2_type"/>
</dbReference>
<dbReference type="FunFam" id="3.30.160.60:FF:000065">
    <property type="entry name" value="B-cell CLL/lymphoma 6, member B"/>
    <property type="match status" value="1"/>
</dbReference>
<evidence type="ECO:0000256" key="5">
    <source>
        <dbReference type="ARBA" id="ARBA00022771"/>
    </source>
</evidence>
<dbReference type="AGR" id="Xenbase:XB-GENE-22169557"/>
<evidence type="ECO:0000256" key="3">
    <source>
        <dbReference type="ARBA" id="ARBA00022723"/>
    </source>
</evidence>
<evidence type="ECO:0000256" key="7">
    <source>
        <dbReference type="ARBA" id="ARBA00023015"/>
    </source>
</evidence>
<feature type="domain" description="C2H2-type" evidence="13">
    <location>
        <begin position="411"/>
        <end position="438"/>
    </location>
</feature>
<comment type="subcellular location">
    <subcellularLocation>
        <location evidence="1">Nucleus</location>
    </subcellularLocation>
</comment>
<reference evidence="16" key="1">
    <citation type="submission" date="2025-08" db="UniProtKB">
        <authorList>
            <consortium name="RefSeq"/>
        </authorList>
    </citation>
    <scope>IDENTIFICATION</scope>
    <source>
        <strain evidence="16">J_2021</strain>
        <tissue evidence="16">Erythrocytes</tissue>
    </source>
</reference>
<dbReference type="Pfam" id="PF00096">
    <property type="entry name" value="zf-C2H2"/>
    <property type="match status" value="4"/>
</dbReference>
<dbReference type="PROSITE" id="PS50805">
    <property type="entry name" value="KRAB"/>
    <property type="match status" value="1"/>
</dbReference>
<evidence type="ECO:0000256" key="6">
    <source>
        <dbReference type="ARBA" id="ARBA00022833"/>
    </source>
</evidence>
<evidence type="ECO:0000259" key="13">
    <source>
        <dbReference type="PROSITE" id="PS50157"/>
    </source>
</evidence>
<dbReference type="SMART" id="SM00355">
    <property type="entry name" value="ZnF_C2H2"/>
    <property type="match status" value="5"/>
</dbReference>
<sequence length="515" mass="58247">MAEEVIKDPGTVTFNDVAVYFSFHQWELLEDWQKLLYKNVMKEIHGALTALGYEIANPGVLVKVQQSDEPSYSRNNKEEIKYKGPSQIRPDILLRVKMEEAFSDRSCQTCVPKEEEELELREEEEEEEEEFSTDSSAAVFNPELSLWIKQEDEPGDQSSSMDDVIDVTPSRDKDGPCQQADPPMCEEPSHPLPEVLVENLLRYFDEEKEKLVHRAGSMPMVLPGHKTSFMPDVLSGHKTSFMPGLLPGHKASFMPGVLPGHKAGSKPVVLPGHKAGFMPVVLPGHKASSMPMVLPGHKAGFMPVVLPGHKASSMPGMQPVQQLSVSAGAPFISIDWGLPGATGSFRGRFDEAKRFKCTHCQKSFLRSSQWREHQRTHTGERPYQCPKCPKRFSRSTQLKDHQRIHTGERPYSCTECGKTFTHSSNLIHHRRTHTGERPHKCSLCPKSFSQNSDLNRHHRTHMAGNRPHHCSRCNRTFIYKSQLRMHSRVHIVEDILQGVEKGVDQESLEWGNLPQ</sequence>
<dbReference type="PANTHER" id="PTHR24381:SF393">
    <property type="entry name" value="CHROMATIN-LINKED ADAPTOR FOR MSL PROTEINS, ISOFORM B"/>
    <property type="match status" value="1"/>
</dbReference>
<dbReference type="AlphaFoldDB" id="A0A8J0VM87"/>
<dbReference type="KEGG" id="xla:108718340"/>
<dbReference type="Xenbase" id="XB-GENE-22169557">
    <property type="gene designation" value="zfp282l.S"/>
</dbReference>
<keyword evidence="6" id="KW-0862">Zinc</keyword>
<keyword evidence="10" id="KW-0539">Nucleus</keyword>
<dbReference type="GO" id="GO:0006357">
    <property type="term" value="P:regulation of transcription by RNA polymerase II"/>
    <property type="evidence" value="ECO:0000318"/>
    <property type="project" value="GO_Central"/>
</dbReference>
<dbReference type="GO" id="GO:0000977">
    <property type="term" value="F:RNA polymerase II transcription regulatory region sequence-specific DNA binding"/>
    <property type="evidence" value="ECO:0000318"/>
    <property type="project" value="GO_Central"/>
</dbReference>
<dbReference type="GeneID" id="108718340"/>
<accession>A0A8J0VM87</accession>
<proteinExistence type="inferred from homology"/>
<dbReference type="SUPFAM" id="SSF57667">
    <property type="entry name" value="beta-beta-alpha zinc fingers"/>
    <property type="match status" value="3"/>
</dbReference>
<dbReference type="Pfam" id="PF01352">
    <property type="entry name" value="KRAB"/>
    <property type="match status" value="1"/>
</dbReference>
<evidence type="ECO:0000313" key="17">
    <source>
        <dbReference type="Xenbase" id="XB-GENE-22169557"/>
    </source>
</evidence>
<protein>
    <submittedName>
        <fullName evidence="16">Zinc finger protein 175 isoform X1</fullName>
    </submittedName>
</protein>
<dbReference type="FunFam" id="3.30.160.60:FF:000188">
    <property type="entry name" value="Zinc finger protein 787"/>
    <property type="match status" value="1"/>
</dbReference>
<evidence type="ECO:0000256" key="4">
    <source>
        <dbReference type="ARBA" id="ARBA00022737"/>
    </source>
</evidence>
<feature type="compositionally biased region" description="Acidic residues" evidence="12">
    <location>
        <begin position="114"/>
        <end position="132"/>
    </location>
</feature>
<dbReference type="SUPFAM" id="SSF109640">
    <property type="entry name" value="KRAB domain (Kruppel-associated box)"/>
    <property type="match status" value="1"/>
</dbReference>
<keyword evidence="7" id="KW-0805">Transcription regulation</keyword>
<evidence type="ECO:0000256" key="10">
    <source>
        <dbReference type="ARBA" id="ARBA00023242"/>
    </source>
</evidence>
<dbReference type="SMART" id="SM00349">
    <property type="entry name" value="KRAB"/>
    <property type="match status" value="1"/>
</dbReference>
<evidence type="ECO:0000256" key="11">
    <source>
        <dbReference type="PROSITE-ProRule" id="PRU00042"/>
    </source>
</evidence>
<evidence type="ECO:0000313" key="15">
    <source>
        <dbReference type="Proteomes" id="UP000186698"/>
    </source>
</evidence>
<dbReference type="FunFam" id="3.30.160.60:FF:000690">
    <property type="entry name" value="Zinc finger protein 354C"/>
    <property type="match status" value="1"/>
</dbReference>
<feature type="region of interest" description="Disordered" evidence="12">
    <location>
        <begin position="151"/>
        <end position="190"/>
    </location>
</feature>
<feature type="region of interest" description="Disordered" evidence="12">
    <location>
        <begin position="107"/>
        <end position="137"/>
    </location>
</feature>
<dbReference type="PROSITE" id="PS00028">
    <property type="entry name" value="ZINC_FINGER_C2H2_1"/>
    <property type="match status" value="5"/>
</dbReference>
<dbReference type="Gene3D" id="6.10.140.140">
    <property type="match status" value="1"/>
</dbReference>
<comment type="similarity">
    <text evidence="2">Belongs to the krueppel C2H2-type zinc-finger protein family.</text>
</comment>
<evidence type="ECO:0000259" key="14">
    <source>
        <dbReference type="PROSITE" id="PS50805"/>
    </source>
</evidence>
<evidence type="ECO:0000313" key="16">
    <source>
        <dbReference type="RefSeq" id="XP_018121578.1"/>
    </source>
</evidence>
<dbReference type="FunFam" id="3.30.160.60:FF:002196">
    <property type="entry name" value="zinc finger protein 850-like isoform X3"/>
    <property type="match status" value="1"/>
</dbReference>
<name>A0A8J0VM87_XENLA</name>
<keyword evidence="3" id="KW-0479">Metal-binding</keyword>
<dbReference type="GO" id="GO:0005634">
    <property type="term" value="C:nucleus"/>
    <property type="evidence" value="ECO:0000318"/>
    <property type="project" value="GO_Central"/>
</dbReference>
<keyword evidence="4" id="KW-0677">Repeat</keyword>
<dbReference type="OrthoDB" id="8113227at2759"/>
<dbReference type="Gene3D" id="3.30.160.60">
    <property type="entry name" value="Classic Zinc Finger"/>
    <property type="match status" value="5"/>
</dbReference>
<keyword evidence="15" id="KW-1185">Reference proteome</keyword>
<evidence type="ECO:0000256" key="2">
    <source>
        <dbReference type="ARBA" id="ARBA00006991"/>
    </source>
</evidence>
<keyword evidence="5 11" id="KW-0863">Zinc-finger</keyword>
<dbReference type="RefSeq" id="XP_018121578.1">
    <property type="nucleotide sequence ID" value="XM_018266089.2"/>
</dbReference>
<feature type="domain" description="KRAB" evidence="14">
    <location>
        <begin position="12"/>
        <end position="83"/>
    </location>
</feature>
<feature type="domain" description="C2H2-type" evidence="13">
    <location>
        <begin position="439"/>
        <end position="467"/>
    </location>
</feature>